<feature type="region of interest" description="Disordered" evidence="1">
    <location>
        <begin position="28"/>
        <end position="57"/>
    </location>
</feature>
<name>A0A848PB58_9RALS</name>
<protein>
    <recommendedName>
        <fullName evidence="5">MarR family transcriptional regulator</fullName>
    </recommendedName>
</protein>
<proteinExistence type="predicted"/>
<comment type="caution">
    <text evidence="3">The sequence shown here is derived from an EMBL/GenBank/DDBJ whole genome shotgun (WGS) entry which is preliminary data.</text>
</comment>
<sequence>MSGLLLLATMMFSALTCELGGAGVCRWAAPGPASTSDRRRHATPLPTPRSTPIERKP</sequence>
<feature type="chain" id="PRO_5032320682" description="MarR family transcriptional regulator" evidence="2">
    <location>
        <begin position="17"/>
        <end position="57"/>
    </location>
</feature>
<accession>A0A848PB58</accession>
<feature type="signal peptide" evidence="2">
    <location>
        <begin position="1"/>
        <end position="16"/>
    </location>
</feature>
<evidence type="ECO:0000256" key="1">
    <source>
        <dbReference type="SAM" id="MobiDB-lite"/>
    </source>
</evidence>
<reference evidence="3 4" key="1">
    <citation type="submission" date="2020-04" db="EMBL/GenBank/DDBJ databases">
        <title>Ralstonia insidiosa genome sequencing and assembly.</title>
        <authorList>
            <person name="Martins R.C.R."/>
            <person name="Perdigao-Neto L.V."/>
            <person name="Levin A.S.S."/>
            <person name="Costa S.F."/>
        </authorList>
    </citation>
    <scope>NUCLEOTIDE SEQUENCE [LARGE SCALE GENOMIC DNA]</scope>
    <source>
        <strain evidence="3 4">5047</strain>
    </source>
</reference>
<dbReference type="AlphaFoldDB" id="A0A848PB58"/>
<evidence type="ECO:0000313" key="3">
    <source>
        <dbReference type="EMBL" id="NMV40768.1"/>
    </source>
</evidence>
<keyword evidence="2" id="KW-0732">Signal</keyword>
<dbReference type="EMBL" id="JABBZM010000025">
    <property type="protein sequence ID" value="NMV40768.1"/>
    <property type="molecule type" value="Genomic_DNA"/>
</dbReference>
<evidence type="ECO:0000256" key="2">
    <source>
        <dbReference type="SAM" id="SignalP"/>
    </source>
</evidence>
<gene>
    <name evidence="3" type="ORF">HGR00_22920</name>
</gene>
<evidence type="ECO:0000313" key="4">
    <source>
        <dbReference type="Proteomes" id="UP000575469"/>
    </source>
</evidence>
<evidence type="ECO:0008006" key="5">
    <source>
        <dbReference type="Google" id="ProtNLM"/>
    </source>
</evidence>
<dbReference type="RefSeq" id="WP_169341337.1">
    <property type="nucleotide sequence ID" value="NZ_JABBZM010000025.1"/>
</dbReference>
<organism evidence="3 4">
    <name type="scientific">Ralstonia insidiosa</name>
    <dbReference type="NCBI Taxonomy" id="190721"/>
    <lineage>
        <taxon>Bacteria</taxon>
        <taxon>Pseudomonadati</taxon>
        <taxon>Pseudomonadota</taxon>
        <taxon>Betaproteobacteria</taxon>
        <taxon>Burkholderiales</taxon>
        <taxon>Burkholderiaceae</taxon>
        <taxon>Ralstonia</taxon>
    </lineage>
</organism>
<dbReference type="Proteomes" id="UP000575469">
    <property type="component" value="Unassembled WGS sequence"/>
</dbReference>